<keyword evidence="1" id="KW-0732">Signal</keyword>
<dbReference type="AlphaFoldDB" id="A0A5A9W1X3"/>
<dbReference type="PANTHER" id="PTHR11102">
    <property type="entry name" value="SEL-1-LIKE PROTEIN"/>
    <property type="match status" value="1"/>
</dbReference>
<comment type="caution">
    <text evidence="2">The sequence shown here is derived from an EMBL/GenBank/DDBJ whole genome shotgun (WGS) entry which is preliminary data.</text>
</comment>
<protein>
    <submittedName>
        <fullName evidence="2">Sel1 repeat family protein</fullName>
    </submittedName>
</protein>
<evidence type="ECO:0000256" key="1">
    <source>
        <dbReference type="SAM" id="SignalP"/>
    </source>
</evidence>
<evidence type="ECO:0000313" key="3">
    <source>
        <dbReference type="Proteomes" id="UP000325302"/>
    </source>
</evidence>
<evidence type="ECO:0000313" key="2">
    <source>
        <dbReference type="EMBL" id="KAA0874726.1"/>
    </source>
</evidence>
<dbReference type="SMART" id="SM00671">
    <property type="entry name" value="SEL1"/>
    <property type="match status" value="4"/>
</dbReference>
<dbReference type="RefSeq" id="WP_149390906.1">
    <property type="nucleotide sequence ID" value="NZ_SMRS01000005.1"/>
</dbReference>
<dbReference type="OrthoDB" id="9204495at2"/>
<dbReference type="Gene3D" id="1.25.40.10">
    <property type="entry name" value="Tetratricopeptide repeat domain"/>
    <property type="match status" value="2"/>
</dbReference>
<dbReference type="InterPro" id="IPR050767">
    <property type="entry name" value="Sel1_AlgK"/>
</dbReference>
<reference evidence="2 3" key="1">
    <citation type="submission" date="2019-03" db="EMBL/GenBank/DDBJ databases">
        <title>Nitrincola sp. nov. isolated from an Indian soda lake.</title>
        <authorList>
            <person name="Joshi A."/>
            <person name="Thite S.V."/>
            <person name="Joseph N."/>
            <person name="Dhotre D."/>
            <person name="Moorthy M."/>
            <person name="Shouche Y.S."/>
        </authorList>
    </citation>
    <scope>NUCLEOTIDE SEQUENCE [LARGE SCALE GENOMIC DNA]</scope>
    <source>
        <strain evidence="2 3">MEB193</strain>
    </source>
</reference>
<dbReference type="InterPro" id="IPR006597">
    <property type="entry name" value="Sel1-like"/>
</dbReference>
<dbReference type="EMBL" id="SMRS01000005">
    <property type="protein sequence ID" value="KAA0874726.1"/>
    <property type="molecule type" value="Genomic_DNA"/>
</dbReference>
<feature type="signal peptide" evidence="1">
    <location>
        <begin position="1"/>
        <end position="22"/>
    </location>
</feature>
<name>A0A5A9W1X3_9GAMM</name>
<dbReference type="PANTHER" id="PTHR11102:SF160">
    <property type="entry name" value="ERAD-ASSOCIATED E3 UBIQUITIN-PROTEIN LIGASE COMPONENT HRD3"/>
    <property type="match status" value="1"/>
</dbReference>
<dbReference type="Pfam" id="PF08238">
    <property type="entry name" value="Sel1"/>
    <property type="match status" value="4"/>
</dbReference>
<sequence>MKKLALAAAGLALTLCFSPVYASSLASARADLEAENYNQALTTLKLLVRDGDADASNLLGQMYEQGLGVDVDETEAARLYDLGARQGHLDSVTSLRALRNKAYAEEFARILPLAEAGNSEAQNRIGEMLEFGMGVERNGDEAYNWYQRAAEQGDISAWHNLGRSYNFGTGVEQDFATAERWYLQAAERGYTNSLFYLGTLYATDHGTDDSHNPDIIAYAWLQNAAELGDKTAQPIAQRLLMKLDEAEIETAKVLAEEYKSRYVKN</sequence>
<proteinExistence type="predicted"/>
<organism evidence="2 3">
    <name type="scientific">Nitrincola tapanii</name>
    <dbReference type="NCBI Taxonomy" id="1708751"/>
    <lineage>
        <taxon>Bacteria</taxon>
        <taxon>Pseudomonadati</taxon>
        <taxon>Pseudomonadota</taxon>
        <taxon>Gammaproteobacteria</taxon>
        <taxon>Oceanospirillales</taxon>
        <taxon>Oceanospirillaceae</taxon>
        <taxon>Nitrincola</taxon>
    </lineage>
</organism>
<dbReference type="InterPro" id="IPR011990">
    <property type="entry name" value="TPR-like_helical_dom_sf"/>
</dbReference>
<gene>
    <name evidence="2" type="ORF">E1H14_07880</name>
</gene>
<dbReference type="Proteomes" id="UP000325302">
    <property type="component" value="Unassembled WGS sequence"/>
</dbReference>
<accession>A0A5A9W1X3</accession>
<feature type="chain" id="PRO_5022986117" evidence="1">
    <location>
        <begin position="23"/>
        <end position="265"/>
    </location>
</feature>
<dbReference type="SUPFAM" id="SSF81901">
    <property type="entry name" value="HCP-like"/>
    <property type="match status" value="2"/>
</dbReference>
<keyword evidence="3" id="KW-1185">Reference proteome</keyword>